<dbReference type="PANTHER" id="PTHR42703:SF1">
    <property type="entry name" value="NA(+)_H(+) ANTIPORTER SUBUNIT D1"/>
    <property type="match status" value="1"/>
</dbReference>
<dbReference type="GO" id="GO:0016491">
    <property type="term" value="F:oxidoreductase activity"/>
    <property type="evidence" value="ECO:0007669"/>
    <property type="project" value="UniProtKB-KW"/>
</dbReference>
<dbReference type="Proteomes" id="UP000066042">
    <property type="component" value="Chromosome"/>
</dbReference>
<dbReference type="PANTHER" id="PTHR42703">
    <property type="entry name" value="NADH DEHYDROGENASE"/>
    <property type="match status" value="1"/>
</dbReference>
<feature type="transmembrane region" description="Helical" evidence="6">
    <location>
        <begin position="283"/>
        <end position="302"/>
    </location>
</feature>
<dbReference type="Pfam" id="PF00361">
    <property type="entry name" value="Proton_antipo_M"/>
    <property type="match status" value="1"/>
</dbReference>
<feature type="transmembrane region" description="Helical" evidence="6">
    <location>
        <begin position="509"/>
        <end position="528"/>
    </location>
</feature>
<reference evidence="8 9" key="1">
    <citation type="journal article" date="2016" name="Genome Announc.">
        <title>Complete genome sequence of the hyperthermophilic and piezophilic archaeon Thermococcus barophilus Ch5, capable of growth at the expense of hydrogenogenesis from carbon monoxide and formate.</title>
        <authorList>
            <person name="Oger P."/>
            <person name="Sokolova T.G."/>
            <person name="Kozhevnikova D.A."/>
            <person name="Taranov E.A."/>
            <person name="Vannier P."/>
            <person name="Lee H.S."/>
            <person name="Kwon K.K."/>
            <person name="Kang S.G."/>
            <person name="Lee J.H."/>
            <person name="Bonch-Osmolovskaya E.A."/>
            <person name="Lebedinsky A.V."/>
        </authorList>
    </citation>
    <scope>NUCLEOTIDE SEQUENCE [LARGE SCALE GENOMIC DNA]</scope>
    <source>
        <strain evidence="9">Ch5</strain>
    </source>
</reference>
<feature type="transmembrane region" description="Helical" evidence="6">
    <location>
        <begin position="102"/>
        <end position="120"/>
    </location>
</feature>
<keyword evidence="2" id="KW-1003">Cell membrane</keyword>
<proteinExistence type="predicted"/>
<feature type="transmembrane region" description="Helical" evidence="6">
    <location>
        <begin position="309"/>
        <end position="331"/>
    </location>
</feature>
<dbReference type="InterPro" id="IPR001750">
    <property type="entry name" value="ND/Mrp_TM"/>
</dbReference>
<dbReference type="InterPro" id="IPR050586">
    <property type="entry name" value="CPA3_Na-H_Antiporter_D"/>
</dbReference>
<evidence type="ECO:0000256" key="1">
    <source>
        <dbReference type="ARBA" id="ARBA00004651"/>
    </source>
</evidence>
<protein>
    <submittedName>
        <fullName evidence="8">Membrane-bound oxidoreductase subunit MbxH</fullName>
        <ecNumber evidence="8">1.6.5.11</ecNumber>
    </submittedName>
</protein>
<evidence type="ECO:0000313" key="8">
    <source>
        <dbReference type="EMBL" id="ALM74985.1"/>
    </source>
</evidence>
<evidence type="ECO:0000256" key="3">
    <source>
        <dbReference type="ARBA" id="ARBA00022692"/>
    </source>
</evidence>
<feature type="transmembrane region" description="Helical" evidence="6">
    <location>
        <begin position="126"/>
        <end position="145"/>
    </location>
</feature>
<comment type="subcellular location">
    <subcellularLocation>
        <location evidence="1">Cell membrane</location>
        <topology evidence="1">Multi-pass membrane protein</topology>
    </subcellularLocation>
</comment>
<dbReference type="NCBIfam" id="NF006419">
    <property type="entry name" value="PRK08668.1"/>
    <property type="match status" value="1"/>
</dbReference>
<accession>A0A0S1XB47</accession>
<feature type="transmembrane region" description="Helical" evidence="6">
    <location>
        <begin position="454"/>
        <end position="475"/>
    </location>
</feature>
<evidence type="ECO:0000256" key="6">
    <source>
        <dbReference type="SAM" id="Phobius"/>
    </source>
</evidence>
<feature type="transmembrane region" description="Helical" evidence="6">
    <location>
        <begin position="152"/>
        <end position="172"/>
    </location>
</feature>
<dbReference type="GeneID" id="26136307"/>
<keyword evidence="3 6" id="KW-0812">Transmembrane</keyword>
<sequence length="621" mass="68362">MINELMIIIIFAPLLAGVLAWLLDIKGVREGLGVIGAALPLAYLIQAYQTLGTQSSIQYSVLLAGFKFEFLLYQINWIFAMIAGVVGFAAVLGMVSTARDSYEWLFALMSLTGVYGVFLADDLASFFIFWEIMTFGSFMMVLKYNRKASLKYFLLSVFGAYAMLIAIGIIYAKVGALDFATIQQAFYQDAMRGAFGADTLFSRNDMLLVFGLFLVAFGVKAGMFPLHVWAPDAYSETNQSYTAMFSGVLSKAGVYGMLVIYILLGTRLVYQFGRIGAAPKFGYIIALLGGLTIIVGGLLAALQEDIRKLFAYSSISQIGYILVGIGVGTALSIEAAIYHAISHALFKGLFFLIVATIVLRTGKTEFKDMGGLAEKMPITFAMAFVAILSLAGIPPLVGFASKWLLFEAVIHENMPILGGMIFFGSAIGFVYLIRFTYAVWFGQRPTELDDTKDAPLPLAIAMGILALLNVVFGIAPGLVAKELNKIFGKEVIGGTIYELNLGFGRYNGLFITIWLVVGIVIAAIIYFLGAKVRKVPVTDTYQAGNPVTMEYNLTIRRNFFLPLKETLAFWLRMSFDRLYQDIGNWVEDLAETLRLYVYNGNVQAYAWYLAIILLILALWGV</sequence>
<feature type="transmembrane region" description="Helical" evidence="6">
    <location>
        <begin position="32"/>
        <end position="51"/>
    </location>
</feature>
<feature type="transmembrane region" description="Helical" evidence="6">
    <location>
        <begin position="604"/>
        <end position="620"/>
    </location>
</feature>
<feature type="transmembrane region" description="Helical" evidence="6">
    <location>
        <begin position="6"/>
        <end position="25"/>
    </location>
</feature>
<evidence type="ECO:0000256" key="4">
    <source>
        <dbReference type="ARBA" id="ARBA00022989"/>
    </source>
</evidence>
<name>A0A0S1XB47_THEBA</name>
<dbReference type="STRING" id="55802.TBCH5v1_1042"/>
<dbReference type="EC" id="1.6.5.11" evidence="8"/>
<feature type="transmembrane region" description="Helical" evidence="6">
    <location>
        <begin position="337"/>
        <end position="359"/>
    </location>
</feature>
<dbReference type="PATRIC" id="fig|55802.8.peg.1032"/>
<dbReference type="AlphaFoldDB" id="A0A0S1XB47"/>
<evidence type="ECO:0000313" key="9">
    <source>
        <dbReference type="Proteomes" id="UP000066042"/>
    </source>
</evidence>
<keyword evidence="4 6" id="KW-1133">Transmembrane helix</keyword>
<feature type="transmembrane region" description="Helical" evidence="6">
    <location>
        <begin position="207"/>
        <end position="229"/>
    </location>
</feature>
<feature type="transmembrane region" description="Helical" evidence="6">
    <location>
        <begin position="241"/>
        <end position="263"/>
    </location>
</feature>
<gene>
    <name evidence="8" type="primary">mbxH'</name>
    <name evidence="8" type="ORF">TBCH5v1_1042</name>
</gene>
<evidence type="ECO:0000259" key="7">
    <source>
        <dbReference type="Pfam" id="PF00361"/>
    </source>
</evidence>
<feature type="transmembrane region" description="Helical" evidence="6">
    <location>
        <begin position="71"/>
        <end position="95"/>
    </location>
</feature>
<dbReference type="RefSeq" id="WP_235507176.1">
    <property type="nucleotide sequence ID" value="NZ_CP013050.1"/>
</dbReference>
<organism evidence="8 9">
    <name type="scientific">Thermococcus barophilus</name>
    <dbReference type="NCBI Taxonomy" id="55802"/>
    <lineage>
        <taxon>Archaea</taxon>
        <taxon>Methanobacteriati</taxon>
        <taxon>Methanobacteriota</taxon>
        <taxon>Thermococci</taxon>
        <taxon>Thermococcales</taxon>
        <taxon>Thermococcaceae</taxon>
        <taxon>Thermococcus</taxon>
    </lineage>
</organism>
<keyword evidence="5 6" id="KW-0472">Membrane</keyword>
<feature type="transmembrane region" description="Helical" evidence="6">
    <location>
        <begin position="380"/>
        <end position="400"/>
    </location>
</feature>
<feature type="domain" description="NADH:quinone oxidoreductase/Mrp antiporter transmembrane" evidence="7">
    <location>
        <begin position="120"/>
        <end position="427"/>
    </location>
</feature>
<evidence type="ECO:0000256" key="2">
    <source>
        <dbReference type="ARBA" id="ARBA00022475"/>
    </source>
</evidence>
<keyword evidence="8" id="KW-0560">Oxidoreductase</keyword>
<evidence type="ECO:0000256" key="5">
    <source>
        <dbReference type="ARBA" id="ARBA00023136"/>
    </source>
</evidence>
<feature type="transmembrane region" description="Helical" evidence="6">
    <location>
        <begin position="420"/>
        <end position="442"/>
    </location>
</feature>
<dbReference type="GO" id="GO:0005886">
    <property type="term" value="C:plasma membrane"/>
    <property type="evidence" value="ECO:0007669"/>
    <property type="project" value="UniProtKB-SubCell"/>
</dbReference>
<dbReference type="EMBL" id="CP013050">
    <property type="protein sequence ID" value="ALM74985.1"/>
    <property type="molecule type" value="Genomic_DNA"/>
</dbReference>